<dbReference type="VEuPathDB" id="VectorBase:AARA006350"/>
<evidence type="ECO:0000313" key="2">
    <source>
        <dbReference type="Proteomes" id="UP000075840"/>
    </source>
</evidence>
<dbReference type="Proteomes" id="UP000075840">
    <property type="component" value="Unassembled WGS sequence"/>
</dbReference>
<dbReference type="EMBL" id="APCN01005912">
    <property type="status" value="NOT_ANNOTATED_CDS"/>
    <property type="molecule type" value="Genomic_DNA"/>
</dbReference>
<dbReference type="VEuPathDB" id="VectorBase:AARA21_005158"/>
<proteinExistence type="predicted"/>
<organism evidence="1 2">
    <name type="scientific">Anopheles arabiensis</name>
    <name type="common">Mosquito</name>
    <dbReference type="NCBI Taxonomy" id="7173"/>
    <lineage>
        <taxon>Eukaryota</taxon>
        <taxon>Metazoa</taxon>
        <taxon>Ecdysozoa</taxon>
        <taxon>Arthropoda</taxon>
        <taxon>Hexapoda</taxon>
        <taxon>Insecta</taxon>
        <taxon>Pterygota</taxon>
        <taxon>Neoptera</taxon>
        <taxon>Endopterygota</taxon>
        <taxon>Diptera</taxon>
        <taxon>Nematocera</taxon>
        <taxon>Culicoidea</taxon>
        <taxon>Culicidae</taxon>
        <taxon>Anophelinae</taxon>
        <taxon>Anopheles</taxon>
    </lineage>
</organism>
<evidence type="ECO:0008006" key="3">
    <source>
        <dbReference type="Google" id="ProtNLM"/>
    </source>
</evidence>
<sequence>MFEKEGEKPDAWSTLLVFRLSSPLDPTTLRHWELHRKSMTMPTYTDLVQFFRNYCLVLKSFSKPASKARTGHTMRNNPRVQTIHAATSAVNSALYATQGKLCGVSKHSVFRCEIINNMRVADMKQLVHSKGLCFNCFSPIHCLRQCTPSECKISNQRYHTLLHEAAPATEATEAPSTSSTYPPQSLTHYSIHIDNSVVLLQTVLVQVEDNLRRCHLARPLLDSGAQINIVTERLNHRMDVVKRRESHRIGRIGEVSLTLQHTAVLRIQSLNNEYSTSGKVVILNKLPRELPLSKITTNRWQIPRHVQLADPSFHSPGLIDLIFGAEQYYNAELTFIHHRWSSSIVGNVCSASIEEQLSKFWELETCRVTSTLSVEESNCEKQFADTTTRDADGRFIVQLSKREEKPAFLG</sequence>
<keyword evidence="2" id="KW-1185">Reference proteome</keyword>
<dbReference type="PANTHER" id="PTHR47331:SF1">
    <property type="entry name" value="GAG-LIKE PROTEIN"/>
    <property type="match status" value="1"/>
</dbReference>
<accession>A0A182HYH2</accession>
<protein>
    <recommendedName>
        <fullName evidence="3">Peptidase A2 domain-containing protein</fullName>
    </recommendedName>
</protein>
<reference evidence="1" key="1">
    <citation type="submission" date="2022-08" db="UniProtKB">
        <authorList>
            <consortium name="EnsemblMetazoa"/>
        </authorList>
    </citation>
    <scope>IDENTIFICATION</scope>
    <source>
        <strain evidence="1">Dongola</strain>
    </source>
</reference>
<dbReference type="PANTHER" id="PTHR47331">
    <property type="entry name" value="PHD-TYPE DOMAIN-CONTAINING PROTEIN"/>
    <property type="match status" value="1"/>
</dbReference>
<name>A0A182HYH2_ANOAR</name>
<dbReference type="AlphaFoldDB" id="A0A182HYH2"/>
<dbReference type="EnsemblMetazoa" id="AARA006350-RA">
    <property type="protein sequence ID" value="AARA006350-PA"/>
    <property type="gene ID" value="AARA006350"/>
</dbReference>
<evidence type="ECO:0000313" key="1">
    <source>
        <dbReference type="EnsemblMetazoa" id="AARA006350-PA"/>
    </source>
</evidence>